<comment type="caution">
    <text evidence="11">The sequence shown here is derived from an EMBL/GenBank/DDBJ whole genome shotgun (WGS) entry which is preliminary data.</text>
</comment>
<comment type="similarity">
    <text evidence="8">Belongs to the glycosyltransferase 2 family. CrtQ subfamily.</text>
</comment>
<keyword evidence="2" id="KW-1003">Cell membrane</keyword>
<evidence type="ECO:0000313" key="12">
    <source>
        <dbReference type="Proteomes" id="UP001597055"/>
    </source>
</evidence>
<dbReference type="Pfam" id="PF00535">
    <property type="entry name" value="Glycos_transf_2"/>
    <property type="match status" value="1"/>
</dbReference>
<sequence>MIRPRIDAVAVVVPVRNEERLLARTLTALTAAVDVAEAARLRCEVRIVLDACTDASGEIAARFAFPLVECSAVRVGAARRRGVAAALDALDDVDDARIWIANTDADSRVPSRWLTRQRAVAEVADVYTGTVRPDFDELPALQQRHWLSTHAPGRKNANVHGANLGLRAQTYLDAGGFAELGEHEDVDLVARCRARGAVILGDDSAEVITSGRYVGRTPGGYADFLRRQASQLSDGAPGEAVRSVGSSG</sequence>
<dbReference type="InterPro" id="IPR029044">
    <property type="entry name" value="Nucleotide-diphossugar_trans"/>
</dbReference>
<dbReference type="EMBL" id="JBHTII010000001">
    <property type="protein sequence ID" value="MFD0789240.1"/>
    <property type="molecule type" value="Genomic_DNA"/>
</dbReference>
<evidence type="ECO:0000256" key="4">
    <source>
        <dbReference type="ARBA" id="ARBA00022679"/>
    </source>
</evidence>
<keyword evidence="3 11" id="KW-0328">Glycosyltransferase</keyword>
<dbReference type="Gene3D" id="3.90.550.10">
    <property type="entry name" value="Spore Coat Polysaccharide Biosynthesis Protein SpsA, Chain A"/>
    <property type="match status" value="1"/>
</dbReference>
<dbReference type="RefSeq" id="WP_204980129.1">
    <property type="nucleotide sequence ID" value="NZ_JBHTII010000001.1"/>
</dbReference>
<evidence type="ECO:0000256" key="5">
    <source>
        <dbReference type="ARBA" id="ARBA00023136"/>
    </source>
</evidence>
<protein>
    <recommendedName>
        <fullName evidence="9">4,4'-diaponeurosporenoate glycosyltransferase</fullName>
    </recommendedName>
</protein>
<comment type="subcellular location">
    <subcellularLocation>
        <location evidence="1">Cell membrane</location>
    </subcellularLocation>
</comment>
<keyword evidence="5" id="KW-0472">Membrane</keyword>
<dbReference type="InterPro" id="IPR001173">
    <property type="entry name" value="Glyco_trans_2-like"/>
</dbReference>
<feature type="domain" description="Glycosyltransferase 2-like" evidence="10">
    <location>
        <begin position="11"/>
        <end position="146"/>
    </location>
</feature>
<evidence type="ECO:0000259" key="10">
    <source>
        <dbReference type="Pfam" id="PF00535"/>
    </source>
</evidence>
<keyword evidence="12" id="KW-1185">Reference proteome</keyword>
<dbReference type="SUPFAM" id="SSF53448">
    <property type="entry name" value="Nucleotide-diphospho-sugar transferases"/>
    <property type="match status" value="1"/>
</dbReference>
<evidence type="ECO:0000256" key="9">
    <source>
        <dbReference type="ARBA" id="ARBA00040345"/>
    </source>
</evidence>
<evidence type="ECO:0000256" key="1">
    <source>
        <dbReference type="ARBA" id="ARBA00004236"/>
    </source>
</evidence>
<evidence type="ECO:0000256" key="8">
    <source>
        <dbReference type="ARBA" id="ARBA00038120"/>
    </source>
</evidence>
<evidence type="ECO:0000256" key="2">
    <source>
        <dbReference type="ARBA" id="ARBA00022475"/>
    </source>
</evidence>
<evidence type="ECO:0000256" key="7">
    <source>
        <dbReference type="ARBA" id="ARBA00037904"/>
    </source>
</evidence>
<dbReference type="GO" id="GO:0016757">
    <property type="term" value="F:glycosyltransferase activity"/>
    <property type="evidence" value="ECO:0007669"/>
    <property type="project" value="UniProtKB-KW"/>
</dbReference>
<evidence type="ECO:0000256" key="3">
    <source>
        <dbReference type="ARBA" id="ARBA00022676"/>
    </source>
</evidence>
<dbReference type="PANTHER" id="PTHR43646">
    <property type="entry name" value="GLYCOSYLTRANSFERASE"/>
    <property type="match status" value="1"/>
</dbReference>
<proteinExistence type="inferred from homology"/>
<comment type="pathway">
    <text evidence="7">Carotenoid biosynthesis; staphyloxanthin biosynthesis; staphyloxanthin from farnesyl diphosphate: step 4/5.</text>
</comment>
<dbReference type="Proteomes" id="UP001597055">
    <property type="component" value="Unassembled WGS sequence"/>
</dbReference>
<comment type="function">
    <text evidence="6">Catalyzes the glycosylation of 4,4'-diaponeurosporenoate, i.e. the esterification of glucose at the C1'' position with the carboxyl group of 4,4'-diaponeurosporenic acid, to form glycosyl-4,4'-diaponeurosporenoate. This is a step in the biosynthesis of staphyloxanthin, an orange pigment present in most staphylococci strains.</text>
</comment>
<reference evidence="12" key="1">
    <citation type="journal article" date="2019" name="Int. J. Syst. Evol. Microbiol.">
        <title>The Global Catalogue of Microorganisms (GCM) 10K type strain sequencing project: providing services to taxonomists for standard genome sequencing and annotation.</title>
        <authorList>
            <consortium name="The Broad Institute Genomics Platform"/>
            <consortium name="The Broad Institute Genome Sequencing Center for Infectious Disease"/>
            <person name="Wu L."/>
            <person name="Ma J."/>
        </authorList>
    </citation>
    <scope>NUCLEOTIDE SEQUENCE [LARGE SCALE GENOMIC DNA]</scope>
    <source>
        <strain evidence="12">CCUG 54523</strain>
    </source>
</reference>
<name>A0ABW3AEF1_9MICO</name>
<gene>
    <name evidence="11" type="ORF">ACFQ0P_02420</name>
</gene>
<evidence type="ECO:0000313" key="11">
    <source>
        <dbReference type="EMBL" id="MFD0789240.1"/>
    </source>
</evidence>
<evidence type="ECO:0000256" key="6">
    <source>
        <dbReference type="ARBA" id="ARBA00037281"/>
    </source>
</evidence>
<dbReference type="PANTHER" id="PTHR43646:SF2">
    <property type="entry name" value="GLYCOSYLTRANSFERASE 2-LIKE DOMAIN-CONTAINING PROTEIN"/>
    <property type="match status" value="1"/>
</dbReference>
<organism evidence="11 12">
    <name type="scientific">Microbacterium insulae</name>
    <dbReference type="NCBI Taxonomy" id="483014"/>
    <lineage>
        <taxon>Bacteria</taxon>
        <taxon>Bacillati</taxon>
        <taxon>Actinomycetota</taxon>
        <taxon>Actinomycetes</taxon>
        <taxon>Micrococcales</taxon>
        <taxon>Microbacteriaceae</taxon>
        <taxon>Microbacterium</taxon>
    </lineage>
</organism>
<keyword evidence="4 11" id="KW-0808">Transferase</keyword>
<accession>A0ABW3AEF1</accession>